<dbReference type="InterPro" id="IPR028098">
    <property type="entry name" value="Glyco_trans_4-like_N"/>
</dbReference>
<evidence type="ECO:0008006" key="5">
    <source>
        <dbReference type="Google" id="ProtNLM"/>
    </source>
</evidence>
<name>A0A1D8A5K0_9SPHN</name>
<dbReference type="KEGG" id="nre:BES08_11895"/>
<sequence length="358" mass="39709">MTAMDRTRSIEYDFYGSGTPMAGIKHSNVKAVRNFVVAPFRVKRGITWQSGAIAAVRKGDYDAVIFLADPNFASTWIASLLARLKGIPVLFWGHGWLKRESRLKSYSRRAFFQLADRFMTYSERGMALGIQAGYPEKKLSVIYNSLDVVKADAVVGRIEAGELASLRPQSFFAHPHRPVLICSARLTEKCRFDLLIDAAALLSENGMPVNVVLVGDGPQRQALEDQAKRLGVATHFVGACYDEDITGQLIYHADVTVSPGKIGLTAMHSLMYGTPAITHNDLDEQMPEVEAIEDGRTGLLFRRNDPTGLAKAIQEWLGSERSRASVREECRSVIREKWNPENQARLIEKAVLAVADRG</sequence>
<gene>
    <name evidence="3" type="ORF">BES08_11895</name>
</gene>
<dbReference type="GO" id="GO:0016757">
    <property type="term" value="F:glycosyltransferase activity"/>
    <property type="evidence" value="ECO:0007669"/>
    <property type="project" value="InterPro"/>
</dbReference>
<dbReference type="EMBL" id="CP017075">
    <property type="protein sequence ID" value="AOR77372.1"/>
    <property type="molecule type" value="Genomic_DNA"/>
</dbReference>
<feature type="domain" description="Glycosyltransferase subfamily 4-like N-terminal" evidence="2">
    <location>
        <begin position="29"/>
        <end position="148"/>
    </location>
</feature>
<dbReference type="Pfam" id="PF00534">
    <property type="entry name" value="Glycos_transf_1"/>
    <property type="match status" value="1"/>
</dbReference>
<organism evidence="3 4">
    <name type="scientific">Novosphingobium resinovorum</name>
    <dbReference type="NCBI Taxonomy" id="158500"/>
    <lineage>
        <taxon>Bacteria</taxon>
        <taxon>Pseudomonadati</taxon>
        <taxon>Pseudomonadota</taxon>
        <taxon>Alphaproteobacteria</taxon>
        <taxon>Sphingomonadales</taxon>
        <taxon>Sphingomonadaceae</taxon>
        <taxon>Novosphingobium</taxon>
    </lineage>
</organism>
<evidence type="ECO:0000313" key="4">
    <source>
        <dbReference type="Proteomes" id="UP000094626"/>
    </source>
</evidence>
<dbReference type="InterPro" id="IPR001296">
    <property type="entry name" value="Glyco_trans_1"/>
</dbReference>
<evidence type="ECO:0000259" key="2">
    <source>
        <dbReference type="Pfam" id="PF13439"/>
    </source>
</evidence>
<keyword evidence="4" id="KW-1185">Reference proteome</keyword>
<dbReference type="Gene3D" id="3.40.50.2000">
    <property type="entry name" value="Glycogen Phosphorylase B"/>
    <property type="match status" value="2"/>
</dbReference>
<dbReference type="SUPFAM" id="SSF53756">
    <property type="entry name" value="UDP-Glycosyltransferase/glycogen phosphorylase"/>
    <property type="match status" value="1"/>
</dbReference>
<reference evidence="4" key="1">
    <citation type="journal article" date="2017" name="J. Biotechnol.">
        <title>Complete genome sequence of Novosphingobium resinovorum SA1, a versatile xenobiotic-degrading bacterium capable of utilizing sulfanilic acid.</title>
        <authorList>
            <person name="Hegedus B."/>
            <person name="Kos P.B."/>
            <person name="Balint B."/>
            <person name="Maroti G."/>
            <person name="Gan H.M."/>
            <person name="Perei K."/>
            <person name="Rakhely G."/>
        </authorList>
    </citation>
    <scope>NUCLEOTIDE SEQUENCE [LARGE SCALE GENOMIC DNA]</scope>
    <source>
        <strain evidence="4">SA1</strain>
    </source>
</reference>
<evidence type="ECO:0000313" key="3">
    <source>
        <dbReference type="EMBL" id="AOR77372.1"/>
    </source>
</evidence>
<dbReference type="CDD" id="cd03801">
    <property type="entry name" value="GT4_PimA-like"/>
    <property type="match status" value="1"/>
</dbReference>
<proteinExistence type="predicted"/>
<protein>
    <recommendedName>
        <fullName evidence="5">Glycosyltransferase</fullName>
    </recommendedName>
</protein>
<accession>A0A1D8A5K0</accession>
<dbReference type="PANTHER" id="PTHR12526">
    <property type="entry name" value="GLYCOSYLTRANSFERASE"/>
    <property type="match status" value="1"/>
</dbReference>
<evidence type="ECO:0000259" key="1">
    <source>
        <dbReference type="Pfam" id="PF00534"/>
    </source>
</evidence>
<dbReference type="Pfam" id="PF13439">
    <property type="entry name" value="Glyco_transf_4"/>
    <property type="match status" value="1"/>
</dbReference>
<dbReference type="Proteomes" id="UP000094626">
    <property type="component" value="Chromosome"/>
</dbReference>
<dbReference type="AlphaFoldDB" id="A0A1D8A5K0"/>
<feature type="domain" description="Glycosyl transferase family 1" evidence="1">
    <location>
        <begin position="176"/>
        <end position="330"/>
    </location>
</feature>